<proteinExistence type="predicted"/>
<dbReference type="Proteomes" id="UP000033622">
    <property type="component" value="Unassembled WGS sequence"/>
</dbReference>
<name>A0A0F3Q1U3_ANAPH</name>
<organism evidence="1 2">
    <name type="scientific">Anaplasma phagocytophilum str. ApWI1</name>
    <dbReference type="NCBI Taxonomy" id="1359155"/>
    <lineage>
        <taxon>Bacteria</taxon>
        <taxon>Pseudomonadati</taxon>
        <taxon>Pseudomonadota</taxon>
        <taxon>Alphaproteobacteria</taxon>
        <taxon>Rickettsiales</taxon>
        <taxon>Anaplasmataceae</taxon>
        <taxon>Anaplasma</taxon>
        <taxon>phagocytophilum group</taxon>
    </lineage>
</organism>
<evidence type="ECO:0000313" key="1">
    <source>
        <dbReference type="EMBL" id="KJV85439.1"/>
    </source>
</evidence>
<dbReference type="PATRIC" id="fig|1359155.3.peg.359"/>
<reference evidence="1 2" key="1">
    <citation type="submission" date="2015-01" db="EMBL/GenBank/DDBJ databases">
        <title>Genome Sequencing of Rickettsiales.</title>
        <authorList>
            <person name="Daugherty S.C."/>
            <person name="Su Q."/>
            <person name="Abolude K."/>
            <person name="Beier-Sexton M."/>
            <person name="Carlyon J.A."/>
            <person name="Carter R."/>
            <person name="Day N.P."/>
            <person name="Dumler S.J."/>
            <person name="Dyachenko V."/>
            <person name="Godinez A."/>
            <person name="Kurtti T.J."/>
            <person name="Lichay M."/>
            <person name="Mullins K.E."/>
            <person name="Ott S."/>
            <person name="Pappas-Brown V."/>
            <person name="Paris D.H."/>
            <person name="Patel P."/>
            <person name="Richards A.L."/>
            <person name="Sadzewicz L."/>
            <person name="Sears K."/>
            <person name="Seidman D."/>
            <person name="Sengamalay N."/>
            <person name="Stenos J."/>
            <person name="Tallon L.J."/>
            <person name="Vincent G."/>
            <person name="Fraser C.M."/>
            <person name="Munderloh U."/>
            <person name="Dunning-Hotopp J.C."/>
        </authorList>
    </citation>
    <scope>NUCLEOTIDE SEQUENCE [LARGE SCALE GENOMIC DNA]</scope>
    <source>
        <strain evidence="1 2">ApWI1</strain>
    </source>
</reference>
<dbReference type="EMBL" id="LAOF01000001">
    <property type="protein sequence ID" value="KJV85439.1"/>
    <property type="molecule type" value="Genomic_DNA"/>
</dbReference>
<comment type="caution">
    <text evidence="1">The sequence shown here is derived from an EMBL/GenBank/DDBJ whole genome shotgun (WGS) entry which is preliminary data.</text>
</comment>
<accession>A0A0F3Q1U3</accession>
<dbReference type="AlphaFoldDB" id="A0A0F3Q1U3"/>
<sequence length="48" mass="5545">MKFLDVYMQIIDADVYWRYPLSSSAAVLQFNSIVNTEVLSTSSDELHF</sequence>
<evidence type="ECO:0000313" key="2">
    <source>
        <dbReference type="Proteomes" id="UP000033622"/>
    </source>
</evidence>
<protein>
    <submittedName>
        <fullName evidence="1">Uncharacterized protein</fullName>
    </submittedName>
</protein>
<gene>
    <name evidence="1" type="ORF">APHWI1_0356</name>
</gene>